<dbReference type="Pfam" id="PF07969">
    <property type="entry name" value="Amidohydro_3"/>
    <property type="match status" value="1"/>
</dbReference>
<evidence type="ECO:0000313" key="2">
    <source>
        <dbReference type="EMBL" id="KEI44928.1"/>
    </source>
</evidence>
<dbReference type="Gene3D" id="3.20.20.140">
    <property type="entry name" value="Metal-dependent hydrolases"/>
    <property type="match status" value="1"/>
</dbReference>
<proteinExistence type="predicted"/>
<dbReference type="GO" id="GO:0016810">
    <property type="term" value="F:hydrolase activity, acting on carbon-nitrogen (but not peptide) bonds"/>
    <property type="evidence" value="ECO:0007669"/>
    <property type="project" value="InterPro"/>
</dbReference>
<dbReference type="Proteomes" id="UP000031419">
    <property type="component" value="Unassembled WGS sequence"/>
</dbReference>
<reference evidence="2 3" key="1">
    <citation type="submission" date="2014-06" db="EMBL/GenBank/DDBJ databases">
        <title>Saccharopolyspora rectivirgula DSM-43113 Genome sequencing.</title>
        <authorList>
            <person name="Barrera C."/>
            <person name="Millon L."/>
            <person name="Rognon B."/>
            <person name="Zaugg C."/>
            <person name="Monod M."/>
        </authorList>
    </citation>
    <scope>NUCLEOTIDE SEQUENCE [LARGE SCALE GENOMIC DNA]</scope>
    <source>
        <strain evidence="2 3">DSM 43113</strain>
    </source>
</reference>
<dbReference type="InterPro" id="IPR033932">
    <property type="entry name" value="YtcJ-like"/>
</dbReference>
<dbReference type="Gene3D" id="3.10.310.70">
    <property type="match status" value="1"/>
</dbReference>
<dbReference type="CDD" id="cd01300">
    <property type="entry name" value="YtcJ_like"/>
    <property type="match status" value="1"/>
</dbReference>
<dbReference type="InterPro" id="IPR013108">
    <property type="entry name" value="Amidohydro_3"/>
</dbReference>
<dbReference type="PANTHER" id="PTHR22642:SF2">
    <property type="entry name" value="PROTEIN LONG AFTER FAR-RED 3"/>
    <property type="match status" value="1"/>
</dbReference>
<keyword evidence="3" id="KW-1185">Reference proteome</keyword>
<dbReference type="InterPro" id="IPR032466">
    <property type="entry name" value="Metal_Hydrolase"/>
</dbReference>
<gene>
    <name evidence="2" type="ORF">GU90_06790</name>
</gene>
<dbReference type="SUPFAM" id="SSF51338">
    <property type="entry name" value="Composite domain of metallo-dependent hydrolases"/>
    <property type="match status" value="1"/>
</dbReference>
<evidence type="ECO:0000313" key="3">
    <source>
        <dbReference type="Proteomes" id="UP000031419"/>
    </source>
</evidence>
<dbReference type="AlphaFoldDB" id="A0A073AYR1"/>
<dbReference type="OrthoDB" id="3238066at2"/>
<dbReference type="SUPFAM" id="SSF51556">
    <property type="entry name" value="Metallo-dependent hydrolases"/>
    <property type="match status" value="1"/>
</dbReference>
<accession>A0A073AYR1</accession>
<dbReference type="InterPro" id="IPR011059">
    <property type="entry name" value="Metal-dep_hydrolase_composite"/>
</dbReference>
<organism evidence="2 3">
    <name type="scientific">Saccharopolyspora rectivirgula</name>
    <dbReference type="NCBI Taxonomy" id="28042"/>
    <lineage>
        <taxon>Bacteria</taxon>
        <taxon>Bacillati</taxon>
        <taxon>Actinomycetota</taxon>
        <taxon>Actinomycetes</taxon>
        <taxon>Pseudonocardiales</taxon>
        <taxon>Pseudonocardiaceae</taxon>
        <taxon>Saccharopolyspora</taxon>
    </lineage>
</organism>
<dbReference type="STRING" id="28042.GU90_06790"/>
<dbReference type="Gene3D" id="2.30.40.10">
    <property type="entry name" value="Urease, subunit C, domain 1"/>
    <property type="match status" value="1"/>
</dbReference>
<dbReference type="PANTHER" id="PTHR22642">
    <property type="entry name" value="IMIDAZOLONEPROPIONASE"/>
    <property type="match status" value="1"/>
</dbReference>
<comment type="caution">
    <text evidence="2">The sequence shown here is derived from an EMBL/GenBank/DDBJ whole genome shotgun (WGS) entry which is preliminary data.</text>
</comment>
<feature type="domain" description="Amidohydrolase 3" evidence="1">
    <location>
        <begin position="47"/>
        <end position="529"/>
    </location>
</feature>
<protein>
    <submittedName>
        <fullName evidence="2">Amidohydrolase</fullName>
    </submittedName>
</protein>
<dbReference type="eggNOG" id="COG1574">
    <property type="taxonomic scope" value="Bacteria"/>
</dbReference>
<sequence length="540" mass="57233">MSDTTLLLGGRIYSPADADATAMAVTQGTITWVGSDKVGRALHPDAEVVDLQGAFVAPAFVDSHVHATSTGLLVNGLDLTGCASLTEFLHALRDYVEEYPGAVVWGHGWDETWWPERRPPTREEIDKAAGGAPVYLSRIDVHSALVSTSLIDRAPMAKEAEGWSDSGPLTRVAHHHVRRAAREALSTQQRREAQLAFLRHAASQGVACVHECAGPDISGADDLTSLLELSGQGGLPEVIGYWGELGALEQARQLGVRGLAGDLFVDGAIGSRTAALREPYADDPTTAGALYLDAQQIAEHLVACTKAGLQAGFHVIGDAAVAEVCAGFRQAAEVVGTPALASMRHRVEHLEMVNPQQAAELAGYGVVASMQPQFDAAWGGPDQMYARRLGPERGTQLNPFAKLAASGVTLAFGSDTPVTPVDPWGAVRAAVYHRTEGFGISPRAAFVAHTRGGWRAAGVDDGLTGMLVPGAPATYAVWDVDELVVAAPDSRVQRWSTDPRSGVPPLPDLAPGTRLPRCLRTVLRGQTIYTREPEDDDLVG</sequence>
<dbReference type="RefSeq" id="WP_029721199.1">
    <property type="nucleotide sequence ID" value="NZ_JNVU01000017.1"/>
</dbReference>
<evidence type="ECO:0000259" key="1">
    <source>
        <dbReference type="Pfam" id="PF07969"/>
    </source>
</evidence>
<name>A0A073AYR1_9PSEU</name>
<dbReference type="EMBL" id="JNVU01000017">
    <property type="protein sequence ID" value="KEI44928.1"/>
    <property type="molecule type" value="Genomic_DNA"/>
</dbReference>
<keyword evidence="2" id="KW-0378">Hydrolase</keyword>